<protein>
    <submittedName>
        <fullName evidence="1">Uncharacterized protein</fullName>
    </submittedName>
</protein>
<dbReference type="Proteomes" id="UP001254608">
    <property type="component" value="Unassembled WGS sequence"/>
</dbReference>
<dbReference type="InterPro" id="IPR036170">
    <property type="entry name" value="YezG-like_sf"/>
</dbReference>
<comment type="caution">
    <text evidence="1">The sequence shown here is derived from an EMBL/GenBank/DDBJ whole genome shotgun (WGS) entry which is preliminary data.</text>
</comment>
<dbReference type="EMBL" id="JAVRIC010000001">
    <property type="protein sequence ID" value="MDT0495972.1"/>
    <property type="molecule type" value="Genomic_DNA"/>
</dbReference>
<dbReference type="RefSeq" id="WP_311363364.1">
    <property type="nucleotide sequence ID" value="NZ_JAVRIC010000001.1"/>
</dbReference>
<reference evidence="1 2" key="1">
    <citation type="submission" date="2023-09" db="EMBL/GenBank/DDBJ databases">
        <authorList>
            <person name="Rey-Velasco X."/>
        </authorList>
    </citation>
    <scope>NUCLEOTIDE SEQUENCE [LARGE SCALE GENOMIC DNA]</scope>
    <source>
        <strain evidence="1 2">W345</strain>
    </source>
</reference>
<gene>
    <name evidence="1" type="ORF">RM530_01145</name>
</gene>
<name>A0ABU2WFV3_9GAMM</name>
<sequence length="131" mass="14186">MSTVETMDRNEATLQLARAIAADTKLGALPWDDLVLVARFDEGVSKVNGFAYQAGGASRPVAPRGAAVLDAFIDLRAATAADDQADWIACKLHVRRAGGKLSLDFEYEQPDRWKISPANVKQMSEALRPAD</sequence>
<evidence type="ECO:0000313" key="2">
    <source>
        <dbReference type="Proteomes" id="UP001254608"/>
    </source>
</evidence>
<dbReference type="SUPFAM" id="SSF160424">
    <property type="entry name" value="BH3703-like"/>
    <property type="match status" value="1"/>
</dbReference>
<organism evidence="1 2">
    <name type="scientific">Banduia mediterranea</name>
    <dbReference type="NCBI Taxonomy" id="3075609"/>
    <lineage>
        <taxon>Bacteria</taxon>
        <taxon>Pseudomonadati</taxon>
        <taxon>Pseudomonadota</taxon>
        <taxon>Gammaproteobacteria</taxon>
        <taxon>Nevskiales</taxon>
        <taxon>Algiphilaceae</taxon>
        <taxon>Banduia</taxon>
    </lineage>
</organism>
<evidence type="ECO:0000313" key="1">
    <source>
        <dbReference type="EMBL" id="MDT0495972.1"/>
    </source>
</evidence>
<proteinExistence type="predicted"/>
<accession>A0ABU2WFV3</accession>
<keyword evidence="2" id="KW-1185">Reference proteome</keyword>